<dbReference type="AlphaFoldDB" id="A0A0A9F478"/>
<name>A0A0A9F478_ARUDO</name>
<accession>A0A0A9F478</accession>
<organism evidence="1">
    <name type="scientific">Arundo donax</name>
    <name type="common">Giant reed</name>
    <name type="synonym">Donax arundinaceus</name>
    <dbReference type="NCBI Taxonomy" id="35708"/>
    <lineage>
        <taxon>Eukaryota</taxon>
        <taxon>Viridiplantae</taxon>
        <taxon>Streptophyta</taxon>
        <taxon>Embryophyta</taxon>
        <taxon>Tracheophyta</taxon>
        <taxon>Spermatophyta</taxon>
        <taxon>Magnoliopsida</taxon>
        <taxon>Liliopsida</taxon>
        <taxon>Poales</taxon>
        <taxon>Poaceae</taxon>
        <taxon>PACMAD clade</taxon>
        <taxon>Arundinoideae</taxon>
        <taxon>Arundineae</taxon>
        <taxon>Arundo</taxon>
    </lineage>
</organism>
<sequence length="166" mass="18926">MHSNTSSLSSCRPWLSEQYPSNGTTWQWFSLDSSSISDRNSQSSSAPPRGLSFFTATILPSLSWPRYTLLDPPTPIRCSSENFPVACSNCAYENRMITPGKVPPSPPQMRAQRHRNSLRTLSLGFGFSWGRGDDRWLTRFDLLLQLVYLSKEYICERGERASLRRK</sequence>
<reference evidence="1" key="2">
    <citation type="journal article" date="2015" name="Data Brief">
        <title>Shoot transcriptome of the giant reed, Arundo donax.</title>
        <authorList>
            <person name="Barrero R.A."/>
            <person name="Guerrero F.D."/>
            <person name="Moolhuijzen P."/>
            <person name="Goolsby J.A."/>
            <person name="Tidwell J."/>
            <person name="Bellgard S.E."/>
            <person name="Bellgard M.I."/>
        </authorList>
    </citation>
    <scope>NUCLEOTIDE SEQUENCE</scope>
    <source>
        <tissue evidence="1">Shoot tissue taken approximately 20 cm above the soil surface</tissue>
    </source>
</reference>
<protein>
    <submittedName>
        <fullName evidence="1">Uncharacterized protein</fullName>
    </submittedName>
</protein>
<evidence type="ECO:0000313" key="1">
    <source>
        <dbReference type="EMBL" id="JAE04961.1"/>
    </source>
</evidence>
<reference evidence="1" key="1">
    <citation type="submission" date="2014-09" db="EMBL/GenBank/DDBJ databases">
        <authorList>
            <person name="Magalhaes I.L.F."/>
            <person name="Oliveira U."/>
            <person name="Santos F.R."/>
            <person name="Vidigal T.H.D.A."/>
            <person name="Brescovit A.D."/>
            <person name="Santos A.J."/>
        </authorList>
    </citation>
    <scope>NUCLEOTIDE SEQUENCE</scope>
    <source>
        <tissue evidence="1">Shoot tissue taken approximately 20 cm above the soil surface</tissue>
    </source>
</reference>
<proteinExistence type="predicted"/>
<dbReference type="EMBL" id="GBRH01192935">
    <property type="protein sequence ID" value="JAE04961.1"/>
    <property type="molecule type" value="Transcribed_RNA"/>
</dbReference>